<feature type="region of interest" description="Disordered" evidence="1">
    <location>
        <begin position="66"/>
        <end position="90"/>
    </location>
</feature>
<name>A0A3N0XUT9_ANAGA</name>
<reference evidence="2 3" key="1">
    <citation type="submission" date="2018-10" db="EMBL/GenBank/DDBJ databases">
        <title>Genome assembly for a Yunnan-Guizhou Plateau 3E fish, Anabarilius grahami (Regan), and its evolutionary and genetic applications.</title>
        <authorList>
            <person name="Jiang W."/>
        </authorList>
    </citation>
    <scope>NUCLEOTIDE SEQUENCE [LARGE SCALE GENOMIC DNA]</scope>
    <source>
        <strain evidence="2">AG-KIZ</strain>
        <tissue evidence="2">Muscle</tissue>
    </source>
</reference>
<evidence type="ECO:0000313" key="3">
    <source>
        <dbReference type="Proteomes" id="UP000281406"/>
    </source>
</evidence>
<dbReference type="Proteomes" id="UP000281406">
    <property type="component" value="Unassembled WGS sequence"/>
</dbReference>
<evidence type="ECO:0000256" key="1">
    <source>
        <dbReference type="SAM" id="MobiDB-lite"/>
    </source>
</evidence>
<organism evidence="2 3">
    <name type="scientific">Anabarilius grahami</name>
    <name type="common">Kanglang fish</name>
    <name type="synonym">Barilius grahami</name>
    <dbReference type="NCBI Taxonomy" id="495550"/>
    <lineage>
        <taxon>Eukaryota</taxon>
        <taxon>Metazoa</taxon>
        <taxon>Chordata</taxon>
        <taxon>Craniata</taxon>
        <taxon>Vertebrata</taxon>
        <taxon>Euteleostomi</taxon>
        <taxon>Actinopterygii</taxon>
        <taxon>Neopterygii</taxon>
        <taxon>Teleostei</taxon>
        <taxon>Ostariophysi</taxon>
        <taxon>Cypriniformes</taxon>
        <taxon>Xenocyprididae</taxon>
        <taxon>Xenocypridinae</taxon>
        <taxon>Xenocypridinae incertae sedis</taxon>
        <taxon>Anabarilius</taxon>
    </lineage>
</organism>
<proteinExistence type="predicted"/>
<protein>
    <submittedName>
        <fullName evidence="2">Uncharacterized protein</fullName>
    </submittedName>
</protein>
<gene>
    <name evidence="2" type="ORF">DPX16_21502</name>
</gene>
<evidence type="ECO:0000313" key="2">
    <source>
        <dbReference type="EMBL" id="ROJ62516.1"/>
    </source>
</evidence>
<comment type="caution">
    <text evidence="2">The sequence shown here is derived from an EMBL/GenBank/DDBJ whole genome shotgun (WGS) entry which is preliminary data.</text>
</comment>
<sequence>MASSDSEESDVFEVEAHHVLLHIQTLVMQIRGLSKFGYERMPWVENTSLPMRWVYRLQSYPLSHVMSEPEPGGRSSPVVRPLPGVSCRWT</sequence>
<keyword evidence="3" id="KW-1185">Reference proteome</keyword>
<accession>A0A3N0XUT9</accession>
<dbReference type="AlphaFoldDB" id="A0A3N0XUT9"/>
<dbReference type="EMBL" id="RJVU01059915">
    <property type="protein sequence ID" value="ROJ62516.1"/>
    <property type="molecule type" value="Genomic_DNA"/>
</dbReference>